<name>A0A9R1XMK3_LACSA</name>
<keyword evidence="5" id="KW-1185">Reference proteome</keyword>
<dbReference type="GO" id="GO:0015031">
    <property type="term" value="P:protein transport"/>
    <property type="evidence" value="ECO:0007669"/>
    <property type="project" value="UniProtKB-KW"/>
</dbReference>
<dbReference type="GO" id="GO:0016020">
    <property type="term" value="C:membrane"/>
    <property type="evidence" value="ECO:0007669"/>
    <property type="project" value="InterPro"/>
</dbReference>
<keyword evidence="1" id="KW-0653">Protein transport</keyword>
<dbReference type="Proteomes" id="UP000235145">
    <property type="component" value="Unassembled WGS sequence"/>
</dbReference>
<sequence>MYMMHALGLTLVDQLSVEFKPIRVYSYIEWQVDELEKAISEAARDPAKYGIDQPELERRFKWTRAAMTQWLEQTSSTFSEMYQELMSLLSARQQPNHGLNGMLLVVEYIVFKAKILIESIINLSMFYIL</sequence>
<accession>A0A9R1XMK3</accession>
<evidence type="ECO:0000313" key="5">
    <source>
        <dbReference type="Proteomes" id="UP000235145"/>
    </source>
</evidence>
<dbReference type="AlphaFoldDB" id="A0A9R1XMK3"/>
<comment type="caution">
    <text evidence="4">The sequence shown here is derived from an EMBL/GenBank/DDBJ whole genome shotgun (WGS) entry which is preliminary data.</text>
</comment>
<dbReference type="GO" id="GO:0012505">
    <property type="term" value="C:endomembrane system"/>
    <property type="evidence" value="ECO:0007669"/>
    <property type="project" value="UniProtKB-SubCell"/>
</dbReference>
<proteinExistence type="predicted"/>
<dbReference type="InterPro" id="IPR010989">
    <property type="entry name" value="SNARE"/>
</dbReference>
<evidence type="ECO:0000313" key="4">
    <source>
        <dbReference type="EMBL" id="KAJ0218439.1"/>
    </source>
</evidence>
<reference evidence="4 5" key="1">
    <citation type="journal article" date="2017" name="Nat. Commun.">
        <title>Genome assembly with in vitro proximity ligation data and whole-genome triplication in lettuce.</title>
        <authorList>
            <person name="Reyes-Chin-Wo S."/>
            <person name="Wang Z."/>
            <person name="Yang X."/>
            <person name="Kozik A."/>
            <person name="Arikit S."/>
            <person name="Song C."/>
            <person name="Xia L."/>
            <person name="Froenicke L."/>
            <person name="Lavelle D.O."/>
            <person name="Truco M.J."/>
            <person name="Xia R."/>
            <person name="Zhu S."/>
            <person name="Xu C."/>
            <person name="Xu H."/>
            <person name="Xu X."/>
            <person name="Cox K."/>
            <person name="Korf I."/>
            <person name="Meyers B.C."/>
            <person name="Michelmore R.W."/>
        </authorList>
    </citation>
    <scope>NUCLEOTIDE SEQUENCE [LARGE SCALE GENOMIC DNA]</scope>
    <source>
        <strain evidence="5">cv. Salinas</strain>
        <tissue evidence="4">Seedlings</tissue>
    </source>
</reference>
<evidence type="ECO:0000256" key="1">
    <source>
        <dbReference type="ARBA" id="ARBA00022927"/>
    </source>
</evidence>
<dbReference type="GO" id="GO:0048193">
    <property type="term" value="P:Golgi vesicle transport"/>
    <property type="evidence" value="ECO:0007669"/>
    <property type="project" value="InterPro"/>
</dbReference>
<comment type="subcellular location">
    <subcellularLocation>
        <location evidence="2">Endomembrane system</location>
        <topology evidence="2">Single-pass type IV membrane protein</topology>
    </subcellularLocation>
</comment>
<dbReference type="InterPro" id="IPR015260">
    <property type="entry name" value="Syntaxin-6/10/61_N"/>
</dbReference>
<evidence type="ECO:0000256" key="2">
    <source>
        <dbReference type="ARBA" id="ARBA00046280"/>
    </source>
</evidence>
<keyword evidence="1" id="KW-0813">Transport</keyword>
<dbReference type="Pfam" id="PF09177">
    <property type="entry name" value="STX6_10_61_N"/>
    <property type="match status" value="1"/>
</dbReference>
<dbReference type="SUPFAM" id="SSF47661">
    <property type="entry name" value="t-snare proteins"/>
    <property type="match status" value="1"/>
</dbReference>
<dbReference type="EMBL" id="NBSK02000003">
    <property type="protein sequence ID" value="KAJ0218439.1"/>
    <property type="molecule type" value="Genomic_DNA"/>
</dbReference>
<organism evidence="4 5">
    <name type="scientific">Lactuca sativa</name>
    <name type="common">Garden lettuce</name>
    <dbReference type="NCBI Taxonomy" id="4236"/>
    <lineage>
        <taxon>Eukaryota</taxon>
        <taxon>Viridiplantae</taxon>
        <taxon>Streptophyta</taxon>
        <taxon>Embryophyta</taxon>
        <taxon>Tracheophyta</taxon>
        <taxon>Spermatophyta</taxon>
        <taxon>Magnoliopsida</taxon>
        <taxon>eudicotyledons</taxon>
        <taxon>Gunneridae</taxon>
        <taxon>Pentapetalae</taxon>
        <taxon>asterids</taxon>
        <taxon>campanulids</taxon>
        <taxon>Asterales</taxon>
        <taxon>Asteraceae</taxon>
        <taxon>Cichorioideae</taxon>
        <taxon>Cichorieae</taxon>
        <taxon>Lactucinae</taxon>
        <taxon>Lactuca</taxon>
    </lineage>
</organism>
<protein>
    <recommendedName>
        <fullName evidence="3">Syntaxin 6/10/61 N-terminal domain-containing protein</fullName>
    </recommendedName>
</protein>
<feature type="domain" description="Syntaxin 6/10/61 N-terminal" evidence="3">
    <location>
        <begin position="25"/>
        <end position="69"/>
    </location>
</feature>
<gene>
    <name evidence="4" type="ORF">LSAT_V11C300136990</name>
</gene>
<evidence type="ECO:0000259" key="3">
    <source>
        <dbReference type="Pfam" id="PF09177"/>
    </source>
</evidence>
<dbReference type="Gene3D" id="1.20.58.90">
    <property type="match status" value="1"/>
</dbReference>